<dbReference type="InterPro" id="IPR011600">
    <property type="entry name" value="Pept_C14_caspase"/>
</dbReference>
<evidence type="ECO:0000313" key="2">
    <source>
        <dbReference type="EMBL" id="KKM63899.1"/>
    </source>
</evidence>
<sequence length="324" mass="35329">MRKALVVGIDYYEHVSSLYGCVNDAHAVKSVLERDSDGTVNFGVEILTGTGPTDPVLRTELREQIEELFKGDCETAIFYFAGHGHIEATGGYLIASDAKEGHEGIPLGEVLTFANQSAARNRIIVLDSCHSGIAGESTTAPTIAELKEGTTILTASTAEQYASEENGAGVFTTLFVDALEGAAGNLVGKVTPGSIYAHIDQSLGPWAQRPVFKTNVKSFISLRKVQPPISLAELQQITEFFPSPGFEFQLDPSFEPELKGRDPDMPPPDPENTRKFAVLQKYNRVNLVVPVDAPHMWHAAMESKTCKLTVLGEHYRRLVEQGRI</sequence>
<dbReference type="InterPro" id="IPR052039">
    <property type="entry name" value="Caspase-related_regulators"/>
</dbReference>
<dbReference type="EMBL" id="LAZR01011006">
    <property type="protein sequence ID" value="KKM63899.1"/>
    <property type="molecule type" value="Genomic_DNA"/>
</dbReference>
<dbReference type="SUPFAM" id="SSF52129">
    <property type="entry name" value="Caspase-like"/>
    <property type="match status" value="1"/>
</dbReference>
<dbReference type="Gene3D" id="3.40.50.1460">
    <property type="match status" value="1"/>
</dbReference>
<dbReference type="GO" id="GO:0006508">
    <property type="term" value="P:proteolysis"/>
    <property type="evidence" value="ECO:0007669"/>
    <property type="project" value="InterPro"/>
</dbReference>
<feature type="domain" description="Peptidase C14 caspase" evidence="1">
    <location>
        <begin position="1"/>
        <end position="204"/>
    </location>
</feature>
<gene>
    <name evidence="2" type="ORF">LCGC14_1506770</name>
</gene>
<organism evidence="2">
    <name type="scientific">marine sediment metagenome</name>
    <dbReference type="NCBI Taxonomy" id="412755"/>
    <lineage>
        <taxon>unclassified sequences</taxon>
        <taxon>metagenomes</taxon>
        <taxon>ecological metagenomes</taxon>
    </lineage>
</organism>
<comment type="caution">
    <text evidence="2">The sequence shown here is derived from an EMBL/GenBank/DDBJ whole genome shotgun (WGS) entry which is preliminary data.</text>
</comment>
<dbReference type="Pfam" id="PF00656">
    <property type="entry name" value="Peptidase_C14"/>
    <property type="match status" value="1"/>
</dbReference>
<dbReference type="GO" id="GO:0004197">
    <property type="term" value="F:cysteine-type endopeptidase activity"/>
    <property type="evidence" value="ECO:0007669"/>
    <property type="project" value="InterPro"/>
</dbReference>
<dbReference type="AlphaFoldDB" id="A0A0F9J2I1"/>
<name>A0A0F9J2I1_9ZZZZ</name>
<evidence type="ECO:0000259" key="1">
    <source>
        <dbReference type="Pfam" id="PF00656"/>
    </source>
</evidence>
<dbReference type="InterPro" id="IPR029030">
    <property type="entry name" value="Caspase-like_dom_sf"/>
</dbReference>
<proteinExistence type="predicted"/>
<dbReference type="PANTHER" id="PTHR22576:SF37">
    <property type="entry name" value="MUCOSA-ASSOCIATED LYMPHOID TISSUE LYMPHOMA TRANSLOCATION PROTEIN 1"/>
    <property type="match status" value="1"/>
</dbReference>
<accession>A0A0F9J2I1</accession>
<dbReference type="PANTHER" id="PTHR22576">
    <property type="entry name" value="MUCOSA ASSOCIATED LYMPHOID TISSUE LYMPHOMA TRANSLOCATION PROTEIN 1/PARACASPASE"/>
    <property type="match status" value="1"/>
</dbReference>
<reference evidence="2" key="1">
    <citation type="journal article" date="2015" name="Nature">
        <title>Complex archaea that bridge the gap between prokaryotes and eukaryotes.</title>
        <authorList>
            <person name="Spang A."/>
            <person name="Saw J.H."/>
            <person name="Jorgensen S.L."/>
            <person name="Zaremba-Niedzwiedzka K."/>
            <person name="Martijn J."/>
            <person name="Lind A.E."/>
            <person name="van Eijk R."/>
            <person name="Schleper C."/>
            <person name="Guy L."/>
            <person name="Ettema T.J."/>
        </authorList>
    </citation>
    <scope>NUCLEOTIDE SEQUENCE</scope>
</reference>
<protein>
    <recommendedName>
        <fullName evidence="1">Peptidase C14 caspase domain-containing protein</fullName>
    </recommendedName>
</protein>